<evidence type="ECO:0000313" key="2">
    <source>
        <dbReference type="Proteomes" id="UP001549366"/>
    </source>
</evidence>
<organism evidence="1 2">
    <name type="scientific">Endozoicomonas lisbonensis</name>
    <dbReference type="NCBI Taxonomy" id="3120522"/>
    <lineage>
        <taxon>Bacteria</taxon>
        <taxon>Pseudomonadati</taxon>
        <taxon>Pseudomonadota</taxon>
        <taxon>Gammaproteobacteria</taxon>
        <taxon>Oceanospirillales</taxon>
        <taxon>Endozoicomonadaceae</taxon>
        <taxon>Endozoicomonas</taxon>
    </lineage>
</organism>
<evidence type="ECO:0000313" key="1">
    <source>
        <dbReference type="EMBL" id="MET4758628.1"/>
    </source>
</evidence>
<reference evidence="1 2" key="1">
    <citation type="submission" date="2024-06" db="EMBL/GenBank/DDBJ databases">
        <title>Genomic Encyclopedia of Type Strains, Phase V (KMG-V): Genome sequencing to study the core and pangenomes of soil and plant-associated prokaryotes.</title>
        <authorList>
            <person name="Whitman W."/>
        </authorList>
    </citation>
    <scope>NUCLEOTIDE SEQUENCE [LARGE SCALE GENOMIC DNA]</scope>
    <source>
        <strain evidence="1 2">NE40</strain>
    </source>
</reference>
<proteinExistence type="predicted"/>
<comment type="caution">
    <text evidence="1">The sequence shown here is derived from an EMBL/GenBank/DDBJ whole genome shotgun (WGS) entry which is preliminary data.</text>
</comment>
<gene>
    <name evidence="1" type="ORF">V5J35_003820</name>
</gene>
<protein>
    <submittedName>
        <fullName evidence="1">Uncharacterized protein</fullName>
    </submittedName>
</protein>
<accession>A0ABV2SLK9</accession>
<dbReference type="RefSeq" id="WP_354008693.1">
    <property type="nucleotide sequence ID" value="NZ_JBEWTA010000001.1"/>
</dbReference>
<sequence length="172" mass="19166">MNAKNLQEKALHLKNYWRQLGLKRIEEASDDQTFYLSTSLTAGHIPAIQLTAVLQQGLNPNSLCAIIDAQLPTPVTLTPATQAFIQQSTAVLAPVALIINPEPVQLVIRQARLISLNTKINSRAMLDTIQILAPLLHQACLQIEQQQLSNEEARMMADLLSEHWFEVITHES</sequence>
<keyword evidence="2" id="KW-1185">Reference proteome</keyword>
<name>A0ABV2SLK9_9GAMM</name>
<dbReference type="Proteomes" id="UP001549366">
    <property type="component" value="Unassembled WGS sequence"/>
</dbReference>
<dbReference type="EMBL" id="JBEWTB010000002">
    <property type="protein sequence ID" value="MET4758628.1"/>
    <property type="molecule type" value="Genomic_DNA"/>
</dbReference>